<keyword evidence="2" id="KW-0238">DNA-binding</keyword>
<name>A0A7S8C5E5_9HYPH</name>
<keyword evidence="3" id="KW-0804">Transcription</keyword>
<gene>
    <name evidence="5" type="ORF">HW532_14155</name>
</gene>
<keyword evidence="6" id="KW-1185">Reference proteome</keyword>
<dbReference type="PANTHER" id="PTHR30154:SF34">
    <property type="entry name" value="TRANSCRIPTIONAL REGULATOR AZLB"/>
    <property type="match status" value="1"/>
</dbReference>
<dbReference type="Pfam" id="PF01037">
    <property type="entry name" value="AsnC_trans_reg"/>
    <property type="match status" value="1"/>
</dbReference>
<evidence type="ECO:0000256" key="3">
    <source>
        <dbReference type="ARBA" id="ARBA00023163"/>
    </source>
</evidence>
<dbReference type="PRINTS" id="PR00033">
    <property type="entry name" value="HTHASNC"/>
</dbReference>
<dbReference type="Gene3D" id="1.10.10.10">
    <property type="entry name" value="Winged helix-like DNA-binding domain superfamily/Winged helix DNA-binding domain"/>
    <property type="match status" value="1"/>
</dbReference>
<dbReference type="InterPro" id="IPR019887">
    <property type="entry name" value="Tscrpt_reg_AsnC/Lrp_C"/>
</dbReference>
<keyword evidence="1" id="KW-0805">Transcription regulation</keyword>
<dbReference type="SUPFAM" id="SSF46785">
    <property type="entry name" value="Winged helix' DNA-binding domain"/>
    <property type="match status" value="1"/>
</dbReference>
<protein>
    <submittedName>
        <fullName evidence="5">Lrp/AsnC family transcriptional regulator</fullName>
    </submittedName>
</protein>
<dbReference type="Proteomes" id="UP000593594">
    <property type="component" value="Chromosome"/>
</dbReference>
<feature type="domain" description="HTH asnC-type" evidence="4">
    <location>
        <begin position="7"/>
        <end position="68"/>
    </location>
</feature>
<dbReference type="KEGG" id="kmn:HW532_14155"/>
<sequence length="165" mass="18238">MARSGKLDKVDWRILQELQNDARITNVELARRAGISPPPCLRRVRALEEAGLIEGYRAVLSSDKLGFEVTMFAMIGLHSQAESDLVAFDEYVSAAPIVREVYMLSGEIDFLLKCVAHDIHAVQDFVGQLTALPNVANVKTRLMLRATKYEPGVPVELVDPEMDGG</sequence>
<evidence type="ECO:0000313" key="5">
    <source>
        <dbReference type="EMBL" id="QPC43730.1"/>
    </source>
</evidence>
<dbReference type="FunFam" id="1.10.10.10:FF:000186">
    <property type="entry name" value="AsnC family transcriptional regulator"/>
    <property type="match status" value="1"/>
</dbReference>
<reference evidence="5 6" key="1">
    <citation type="submission" date="2020-06" db="EMBL/GenBank/DDBJ databases">
        <title>Genome sequence of 2 isolates from Red Sea Mangroves.</title>
        <authorList>
            <person name="Sefrji F."/>
            <person name="Michoud G."/>
            <person name="Merlino G."/>
            <person name="Daffonchio D."/>
        </authorList>
    </citation>
    <scope>NUCLEOTIDE SEQUENCE [LARGE SCALE GENOMIC DNA]</scope>
    <source>
        <strain evidence="5 6">R1DC25</strain>
    </source>
</reference>
<dbReference type="Gene3D" id="3.30.70.920">
    <property type="match status" value="1"/>
</dbReference>
<dbReference type="GO" id="GO:0006355">
    <property type="term" value="P:regulation of DNA-templated transcription"/>
    <property type="evidence" value="ECO:0007669"/>
    <property type="project" value="UniProtKB-ARBA"/>
</dbReference>
<dbReference type="PANTHER" id="PTHR30154">
    <property type="entry name" value="LEUCINE-RESPONSIVE REGULATORY PROTEIN"/>
    <property type="match status" value="1"/>
</dbReference>
<organism evidence="5 6">
    <name type="scientific">Kaustia mangrovi</name>
    <dbReference type="NCBI Taxonomy" id="2593653"/>
    <lineage>
        <taxon>Bacteria</taxon>
        <taxon>Pseudomonadati</taxon>
        <taxon>Pseudomonadota</taxon>
        <taxon>Alphaproteobacteria</taxon>
        <taxon>Hyphomicrobiales</taxon>
        <taxon>Parvibaculaceae</taxon>
        <taxon>Kaustia</taxon>
    </lineage>
</organism>
<evidence type="ECO:0000256" key="1">
    <source>
        <dbReference type="ARBA" id="ARBA00023015"/>
    </source>
</evidence>
<evidence type="ECO:0000256" key="2">
    <source>
        <dbReference type="ARBA" id="ARBA00023125"/>
    </source>
</evidence>
<dbReference type="InterPro" id="IPR036390">
    <property type="entry name" value="WH_DNA-bd_sf"/>
</dbReference>
<dbReference type="AlphaFoldDB" id="A0A7S8C5E5"/>
<dbReference type="GO" id="GO:0043565">
    <property type="term" value="F:sequence-specific DNA binding"/>
    <property type="evidence" value="ECO:0007669"/>
    <property type="project" value="InterPro"/>
</dbReference>
<dbReference type="InterPro" id="IPR011008">
    <property type="entry name" value="Dimeric_a/b-barrel"/>
</dbReference>
<dbReference type="PROSITE" id="PS50956">
    <property type="entry name" value="HTH_ASNC_2"/>
    <property type="match status" value="1"/>
</dbReference>
<dbReference type="InterPro" id="IPR036388">
    <property type="entry name" value="WH-like_DNA-bd_sf"/>
</dbReference>
<dbReference type="EMBL" id="CP058214">
    <property type="protein sequence ID" value="QPC43730.1"/>
    <property type="molecule type" value="Genomic_DNA"/>
</dbReference>
<dbReference type="InterPro" id="IPR011991">
    <property type="entry name" value="ArsR-like_HTH"/>
</dbReference>
<dbReference type="SMART" id="SM00344">
    <property type="entry name" value="HTH_ASNC"/>
    <property type="match status" value="1"/>
</dbReference>
<accession>A0A7S8C5E5</accession>
<dbReference type="InterPro" id="IPR019888">
    <property type="entry name" value="Tscrpt_reg_AsnC-like"/>
</dbReference>
<dbReference type="SUPFAM" id="SSF54909">
    <property type="entry name" value="Dimeric alpha+beta barrel"/>
    <property type="match status" value="1"/>
</dbReference>
<dbReference type="Pfam" id="PF13412">
    <property type="entry name" value="HTH_24"/>
    <property type="match status" value="1"/>
</dbReference>
<evidence type="ECO:0000313" key="6">
    <source>
        <dbReference type="Proteomes" id="UP000593594"/>
    </source>
</evidence>
<dbReference type="InterPro" id="IPR000485">
    <property type="entry name" value="AsnC-type_HTH_dom"/>
</dbReference>
<dbReference type="CDD" id="cd00090">
    <property type="entry name" value="HTH_ARSR"/>
    <property type="match status" value="1"/>
</dbReference>
<dbReference type="RefSeq" id="WP_213161092.1">
    <property type="nucleotide sequence ID" value="NZ_CP058214.1"/>
</dbReference>
<evidence type="ECO:0000259" key="4">
    <source>
        <dbReference type="PROSITE" id="PS50956"/>
    </source>
</evidence>
<dbReference type="GO" id="GO:0043200">
    <property type="term" value="P:response to amino acid"/>
    <property type="evidence" value="ECO:0007669"/>
    <property type="project" value="TreeGrafter"/>
</dbReference>
<dbReference type="GO" id="GO:0005829">
    <property type="term" value="C:cytosol"/>
    <property type="evidence" value="ECO:0007669"/>
    <property type="project" value="TreeGrafter"/>
</dbReference>
<proteinExistence type="predicted"/>